<reference evidence="2 3" key="1">
    <citation type="submission" date="2017-06" db="EMBL/GenBank/DDBJ databases">
        <title>Draft genome sequence of anaerobic fermentative bacterium Anaeromicrobium sediminis DY2726D isolated from West Pacific Ocean sediments.</title>
        <authorList>
            <person name="Zeng X."/>
        </authorList>
    </citation>
    <scope>NUCLEOTIDE SEQUENCE [LARGE SCALE GENOMIC DNA]</scope>
    <source>
        <strain evidence="2 3">DY2726D</strain>
    </source>
</reference>
<dbReference type="InterPro" id="IPR007044">
    <property type="entry name" value="Cyclodeamin/CycHdrlase"/>
</dbReference>
<accession>A0A267M8F8</accession>
<dbReference type="OrthoDB" id="1699026at2"/>
<proteinExistence type="predicted"/>
<protein>
    <submittedName>
        <fullName evidence="2">Formiminotransferase-cyclodeaminase</fullName>
    </submittedName>
</protein>
<dbReference type="InterPro" id="IPR036178">
    <property type="entry name" value="Formintransfe-cycloase-like_sf"/>
</dbReference>
<evidence type="ECO:0000259" key="1">
    <source>
        <dbReference type="Pfam" id="PF04961"/>
    </source>
</evidence>
<dbReference type="Gene3D" id="1.20.120.680">
    <property type="entry name" value="Formiminotetrahydrofolate cyclodeaminase monomer, up-and-down helical bundle"/>
    <property type="match status" value="1"/>
</dbReference>
<keyword evidence="2" id="KW-0808">Transferase</keyword>
<sequence>MLEKVMDSNNFTVGGGAASALSGAMAAGMISMVAKLSTKKNYGLTVEKYNEVSKEADELAEKLLVGAEDDEKAFCKIKAAYALSKSTDEEKKERSKAIQNGGIAAATVPKENGFMCKRVYELGMLIKDKSNPNAGSDLDMAIMLSRAGIKGCILNVEANLPLIKDEKIKAQFEKYIIDLKES</sequence>
<dbReference type="SUPFAM" id="SSF101262">
    <property type="entry name" value="Methenyltetrahydrofolate cyclohydrolase-like"/>
    <property type="match status" value="1"/>
</dbReference>
<dbReference type="Proteomes" id="UP000216024">
    <property type="component" value="Unassembled WGS sequence"/>
</dbReference>
<evidence type="ECO:0000313" key="3">
    <source>
        <dbReference type="Proteomes" id="UP000216024"/>
    </source>
</evidence>
<dbReference type="Pfam" id="PF04961">
    <property type="entry name" value="FTCD_C"/>
    <property type="match status" value="1"/>
</dbReference>
<dbReference type="EMBL" id="NIBG01000044">
    <property type="protein sequence ID" value="PAB55864.1"/>
    <property type="molecule type" value="Genomic_DNA"/>
</dbReference>
<dbReference type="AlphaFoldDB" id="A0A267M8F8"/>
<name>A0A267M8F8_9FIRM</name>
<keyword evidence="3" id="KW-1185">Reference proteome</keyword>
<gene>
    <name evidence="2" type="ORF">CCE28_21535</name>
</gene>
<dbReference type="GO" id="GO:0016740">
    <property type="term" value="F:transferase activity"/>
    <property type="evidence" value="ECO:0007669"/>
    <property type="project" value="UniProtKB-KW"/>
</dbReference>
<evidence type="ECO:0000313" key="2">
    <source>
        <dbReference type="EMBL" id="PAB55864.1"/>
    </source>
</evidence>
<feature type="domain" description="Cyclodeaminase/cyclohydrolase" evidence="1">
    <location>
        <begin position="6"/>
        <end position="174"/>
    </location>
</feature>
<comment type="caution">
    <text evidence="2">The sequence shown here is derived from an EMBL/GenBank/DDBJ whole genome shotgun (WGS) entry which is preliminary data.</text>
</comment>
<organism evidence="2 3">
    <name type="scientific">Anaeromicrobium sediminis</name>
    <dbReference type="NCBI Taxonomy" id="1478221"/>
    <lineage>
        <taxon>Bacteria</taxon>
        <taxon>Bacillati</taxon>
        <taxon>Bacillota</taxon>
        <taxon>Clostridia</taxon>
        <taxon>Peptostreptococcales</taxon>
        <taxon>Thermotaleaceae</taxon>
        <taxon>Anaeromicrobium</taxon>
    </lineage>
</organism>